<dbReference type="InterPro" id="IPR043519">
    <property type="entry name" value="NT_sf"/>
</dbReference>
<dbReference type="PANTHER" id="PTHR34822">
    <property type="entry name" value="GRPB DOMAIN PROTEIN (AFU_ORTHOLOGUE AFUA_1G01530)"/>
    <property type="match status" value="1"/>
</dbReference>
<sequence length="191" mass="22616">MKVKSLTEMTLEELWQLFPIFLVEHQDDWADWYEQEAGCLLALLSESSVSRLSHIGSTAIDGIWAKNIVDILLEVPKGSDLQSIKQRLFNAGYQLMSESGSRLSFNKGYEPEGFADKVFHLHLRYQGDNDELYFRDYLREYPDLAKDYESLKKILWKKYEHNRDAYTEAKSDFIKTYTQKAKEEYKRRYEK</sequence>
<dbReference type="PANTHER" id="PTHR34822:SF1">
    <property type="entry name" value="GRPB FAMILY PROTEIN"/>
    <property type="match status" value="1"/>
</dbReference>
<dbReference type="Proteomes" id="UP000254082">
    <property type="component" value="Unassembled WGS sequence"/>
</dbReference>
<dbReference type="Gene3D" id="3.30.460.10">
    <property type="entry name" value="Beta Polymerase, domain 2"/>
    <property type="match status" value="1"/>
</dbReference>
<proteinExistence type="predicted"/>
<dbReference type="SUPFAM" id="SSF81301">
    <property type="entry name" value="Nucleotidyltransferase"/>
    <property type="match status" value="1"/>
</dbReference>
<evidence type="ECO:0000313" key="1">
    <source>
        <dbReference type="EMBL" id="SUN36597.1"/>
    </source>
</evidence>
<dbReference type="InterPro" id="IPR007344">
    <property type="entry name" value="GrpB/CoaE"/>
</dbReference>
<keyword evidence="2" id="KW-1185">Reference proteome</keyword>
<accession>A0A380JEM6</accession>
<name>A0A380JEM6_STRDO</name>
<gene>
    <name evidence="1" type="ORF">NCTC11391_01594</name>
</gene>
<evidence type="ECO:0000313" key="2">
    <source>
        <dbReference type="Proteomes" id="UP000254082"/>
    </source>
</evidence>
<protein>
    <submittedName>
        <fullName evidence="1">Glutamate-rich protein GrpB</fullName>
    </submittedName>
</protein>
<dbReference type="EMBL" id="UHFA01000002">
    <property type="protein sequence ID" value="SUN36597.1"/>
    <property type="molecule type" value="Genomic_DNA"/>
</dbReference>
<dbReference type="OrthoDB" id="9799092at2"/>
<dbReference type="RefSeq" id="WP_002998474.1">
    <property type="nucleotide sequence ID" value="NZ_UHFA01000002.1"/>
</dbReference>
<dbReference type="Pfam" id="PF04229">
    <property type="entry name" value="GrpB"/>
    <property type="match status" value="1"/>
</dbReference>
<dbReference type="AlphaFoldDB" id="A0A380JEM6"/>
<organism evidence="1 2">
    <name type="scientific">Streptococcus downei MFe28</name>
    <dbReference type="NCBI Taxonomy" id="764290"/>
    <lineage>
        <taxon>Bacteria</taxon>
        <taxon>Bacillati</taxon>
        <taxon>Bacillota</taxon>
        <taxon>Bacilli</taxon>
        <taxon>Lactobacillales</taxon>
        <taxon>Streptococcaceae</taxon>
        <taxon>Streptococcus</taxon>
    </lineage>
</organism>
<reference evidence="1 2" key="1">
    <citation type="submission" date="2018-06" db="EMBL/GenBank/DDBJ databases">
        <authorList>
            <consortium name="Pathogen Informatics"/>
            <person name="Doyle S."/>
        </authorList>
    </citation>
    <scope>NUCLEOTIDE SEQUENCE [LARGE SCALE GENOMIC DNA]</scope>
    <source>
        <strain evidence="2">NCTC 11391</strain>
    </source>
</reference>